<feature type="non-terminal residue" evidence="1">
    <location>
        <position position="1"/>
    </location>
</feature>
<proteinExistence type="predicted"/>
<gene>
    <name evidence="1" type="ORF">PENTCL1PPCAC_12998</name>
</gene>
<accession>A0AAV5TDH4</accession>
<evidence type="ECO:0000313" key="2">
    <source>
        <dbReference type="Proteomes" id="UP001432027"/>
    </source>
</evidence>
<evidence type="ECO:0000313" key="1">
    <source>
        <dbReference type="EMBL" id="GMS90823.1"/>
    </source>
</evidence>
<reference evidence="1" key="1">
    <citation type="submission" date="2023-10" db="EMBL/GenBank/DDBJ databases">
        <title>Genome assembly of Pristionchus species.</title>
        <authorList>
            <person name="Yoshida K."/>
            <person name="Sommer R.J."/>
        </authorList>
    </citation>
    <scope>NUCLEOTIDE SEQUENCE</scope>
    <source>
        <strain evidence="1">RS0144</strain>
    </source>
</reference>
<comment type="caution">
    <text evidence="1">The sequence shown here is derived from an EMBL/GenBank/DDBJ whole genome shotgun (WGS) entry which is preliminary data.</text>
</comment>
<protein>
    <submittedName>
        <fullName evidence="1">Uncharacterized protein</fullName>
    </submittedName>
</protein>
<feature type="non-terminal residue" evidence="1">
    <location>
        <position position="131"/>
    </location>
</feature>
<dbReference type="EMBL" id="BTSX01000003">
    <property type="protein sequence ID" value="GMS90823.1"/>
    <property type="molecule type" value="Genomic_DNA"/>
</dbReference>
<organism evidence="1 2">
    <name type="scientific">Pristionchus entomophagus</name>
    <dbReference type="NCBI Taxonomy" id="358040"/>
    <lineage>
        <taxon>Eukaryota</taxon>
        <taxon>Metazoa</taxon>
        <taxon>Ecdysozoa</taxon>
        <taxon>Nematoda</taxon>
        <taxon>Chromadorea</taxon>
        <taxon>Rhabditida</taxon>
        <taxon>Rhabditina</taxon>
        <taxon>Diplogasteromorpha</taxon>
        <taxon>Diplogasteroidea</taxon>
        <taxon>Neodiplogasteridae</taxon>
        <taxon>Pristionchus</taxon>
    </lineage>
</organism>
<keyword evidence="2" id="KW-1185">Reference proteome</keyword>
<sequence>QTSKTTKERVDSVAFQTETIHLVNKLAIFDHYDNSPSPPEGSYVVYVWVSSRKSDLFELRLRHFLNMSNVDLSKKIIREHQHDWSKLIYFYTLVLDVNDEETFSSFKTVMGAAKNTLSNRGHIREVEIRYY</sequence>
<dbReference type="AlphaFoldDB" id="A0AAV5TDH4"/>
<name>A0AAV5TDH4_9BILA</name>
<dbReference type="Proteomes" id="UP001432027">
    <property type="component" value="Unassembled WGS sequence"/>
</dbReference>